<dbReference type="EC" id="6.3.4.15" evidence="2"/>
<accession>A0A4R2LCG8</accession>
<dbReference type="SUPFAM" id="SSF50037">
    <property type="entry name" value="C-terminal domain of transcriptional repressors"/>
    <property type="match status" value="1"/>
</dbReference>
<keyword evidence="2" id="KW-0067">ATP-binding</keyword>
<keyword evidence="2" id="KW-0678">Repressor</keyword>
<comment type="catalytic activity">
    <reaction evidence="2">
        <text>biotin + L-lysyl-[protein] + ATP = N(6)-biotinyl-L-lysyl-[protein] + AMP + diphosphate + H(+)</text>
        <dbReference type="Rhea" id="RHEA:11756"/>
        <dbReference type="Rhea" id="RHEA-COMP:9752"/>
        <dbReference type="Rhea" id="RHEA-COMP:10505"/>
        <dbReference type="ChEBI" id="CHEBI:15378"/>
        <dbReference type="ChEBI" id="CHEBI:29969"/>
        <dbReference type="ChEBI" id="CHEBI:30616"/>
        <dbReference type="ChEBI" id="CHEBI:33019"/>
        <dbReference type="ChEBI" id="CHEBI:57586"/>
        <dbReference type="ChEBI" id="CHEBI:83144"/>
        <dbReference type="ChEBI" id="CHEBI:456215"/>
        <dbReference type="EC" id="6.3.4.15"/>
    </reaction>
</comment>
<evidence type="ECO:0000313" key="5">
    <source>
        <dbReference type="Proteomes" id="UP000295711"/>
    </source>
</evidence>
<comment type="function">
    <text evidence="2">Acts both as a biotin--[acetyl-CoA-carboxylase] ligase and a repressor.</text>
</comment>
<dbReference type="InterPro" id="IPR013196">
    <property type="entry name" value="HTH_11"/>
</dbReference>
<dbReference type="Pfam" id="PF08279">
    <property type="entry name" value="HTH_11"/>
    <property type="match status" value="1"/>
</dbReference>
<dbReference type="GO" id="GO:0006355">
    <property type="term" value="P:regulation of DNA-templated transcription"/>
    <property type="evidence" value="ECO:0007669"/>
    <property type="project" value="UniProtKB-UniRule"/>
</dbReference>
<keyword evidence="2" id="KW-0547">Nucleotide-binding</keyword>
<dbReference type="InterPro" id="IPR036388">
    <property type="entry name" value="WH-like_DNA-bd_sf"/>
</dbReference>
<dbReference type="Pfam" id="PF03099">
    <property type="entry name" value="BPL_LplA_LipB"/>
    <property type="match status" value="1"/>
</dbReference>
<evidence type="ECO:0000313" key="4">
    <source>
        <dbReference type="EMBL" id="TCO85977.1"/>
    </source>
</evidence>
<dbReference type="OrthoDB" id="9807064at2"/>
<dbReference type="GO" id="GO:0005524">
    <property type="term" value="F:ATP binding"/>
    <property type="evidence" value="ECO:0007669"/>
    <property type="project" value="UniProtKB-UniRule"/>
</dbReference>
<dbReference type="AlphaFoldDB" id="A0A4R2LCG8"/>
<name>A0A4R2LCG8_9FIRM</name>
<comment type="similarity">
    <text evidence="2">Belongs to the biotin--protein ligase family.</text>
</comment>
<dbReference type="InterPro" id="IPR008988">
    <property type="entry name" value="Transcriptional_repressor_C"/>
</dbReference>
<protein>
    <recommendedName>
        <fullName evidence="2">Bifunctional ligase/repressor BirA</fullName>
    </recommendedName>
    <alternativeName>
        <fullName evidence="2">Biotin--[acetyl-CoA-carboxylase] ligase</fullName>
        <ecNumber evidence="2">6.3.4.15</ecNumber>
    </alternativeName>
    <alternativeName>
        <fullName evidence="2">Biotin--protein ligase</fullName>
    </alternativeName>
    <alternativeName>
        <fullName evidence="2">Biotin-[acetyl-CoA carboxylase] synthetase</fullName>
    </alternativeName>
</protein>
<feature type="DNA-binding region" description="H-T-H motif" evidence="2">
    <location>
        <begin position="18"/>
        <end position="37"/>
    </location>
</feature>
<dbReference type="NCBIfam" id="TIGR00121">
    <property type="entry name" value="birA_ligase"/>
    <property type="match status" value="1"/>
</dbReference>
<dbReference type="HAMAP" id="MF_00978">
    <property type="entry name" value="Bifunct_BirA"/>
    <property type="match status" value="1"/>
</dbReference>
<dbReference type="SUPFAM" id="SSF55681">
    <property type="entry name" value="Class II aaRS and biotin synthetases"/>
    <property type="match status" value="1"/>
</dbReference>
<keyword evidence="2" id="KW-0238">DNA-binding</keyword>
<gene>
    <name evidence="2" type="primary">birA</name>
    <name evidence="4" type="ORF">EV212_102295</name>
</gene>
<proteinExistence type="inferred from homology"/>
<dbReference type="PROSITE" id="PS51733">
    <property type="entry name" value="BPL_LPL_CATALYTIC"/>
    <property type="match status" value="1"/>
</dbReference>
<feature type="binding site" evidence="2">
    <location>
        <begin position="89"/>
        <end position="91"/>
    </location>
    <ligand>
        <name>biotin</name>
        <dbReference type="ChEBI" id="CHEBI:57586"/>
    </ligand>
</feature>
<dbReference type="GO" id="GO:0016740">
    <property type="term" value="F:transferase activity"/>
    <property type="evidence" value="ECO:0007669"/>
    <property type="project" value="UniProtKB-ARBA"/>
</dbReference>
<dbReference type="GO" id="GO:0009249">
    <property type="term" value="P:protein lipoylation"/>
    <property type="evidence" value="ECO:0007669"/>
    <property type="project" value="UniProtKB-ARBA"/>
</dbReference>
<evidence type="ECO:0000256" key="2">
    <source>
        <dbReference type="HAMAP-Rule" id="MF_00978"/>
    </source>
</evidence>
<comment type="caution">
    <text evidence="4">The sequence shown here is derived from an EMBL/GenBank/DDBJ whole genome shotgun (WGS) entry which is preliminary data.</text>
</comment>
<reference evidence="4 5" key="1">
    <citation type="submission" date="2019-03" db="EMBL/GenBank/DDBJ databases">
        <title>Genomic Encyclopedia of Type Strains, Phase IV (KMG-IV): sequencing the most valuable type-strain genomes for metagenomic binning, comparative biology and taxonomic classification.</title>
        <authorList>
            <person name="Goeker M."/>
        </authorList>
    </citation>
    <scope>NUCLEOTIDE SEQUENCE [LARGE SCALE GENOMIC DNA]</scope>
    <source>
        <strain evidence="4 5">DSM 28559</strain>
    </source>
</reference>
<dbReference type="Gene3D" id="3.30.930.10">
    <property type="entry name" value="Bira Bifunctional Protein, Domain 2"/>
    <property type="match status" value="1"/>
</dbReference>
<organism evidence="4 5">
    <name type="scientific">Frisingicoccus caecimuris</name>
    <dbReference type="NCBI Taxonomy" id="1796636"/>
    <lineage>
        <taxon>Bacteria</taxon>
        <taxon>Bacillati</taxon>
        <taxon>Bacillota</taxon>
        <taxon>Clostridia</taxon>
        <taxon>Lachnospirales</taxon>
        <taxon>Lachnospiraceae</taxon>
        <taxon>Frisingicoccus</taxon>
    </lineage>
</organism>
<dbReference type="InterPro" id="IPR004143">
    <property type="entry name" value="BPL_LPL_catalytic"/>
</dbReference>
<evidence type="ECO:0000259" key="3">
    <source>
        <dbReference type="PROSITE" id="PS51733"/>
    </source>
</evidence>
<keyword evidence="1 2" id="KW-0436">Ligase</keyword>
<dbReference type="SUPFAM" id="SSF46785">
    <property type="entry name" value="Winged helix' DNA-binding domain"/>
    <property type="match status" value="1"/>
</dbReference>
<dbReference type="CDD" id="cd16442">
    <property type="entry name" value="BPL"/>
    <property type="match status" value="1"/>
</dbReference>
<dbReference type="GO" id="GO:0004077">
    <property type="term" value="F:biotin--[biotin carboxyl-carrier protein] ligase activity"/>
    <property type="evidence" value="ECO:0007669"/>
    <property type="project" value="UniProtKB-UniRule"/>
</dbReference>
<keyword evidence="2" id="KW-0804">Transcription</keyword>
<feature type="binding site" evidence="2">
    <location>
        <position position="183"/>
    </location>
    <ligand>
        <name>biotin</name>
        <dbReference type="ChEBI" id="CHEBI:57586"/>
    </ligand>
</feature>
<feature type="binding site" evidence="2">
    <location>
        <position position="113"/>
    </location>
    <ligand>
        <name>biotin</name>
        <dbReference type="ChEBI" id="CHEBI:57586"/>
    </ligand>
</feature>
<dbReference type="GO" id="GO:0005737">
    <property type="term" value="C:cytoplasm"/>
    <property type="evidence" value="ECO:0007669"/>
    <property type="project" value="TreeGrafter"/>
</dbReference>
<dbReference type="EMBL" id="SLXA01000002">
    <property type="protein sequence ID" value="TCO85977.1"/>
    <property type="molecule type" value="Genomic_DNA"/>
</dbReference>
<feature type="domain" description="BPL/LPL catalytic" evidence="3">
    <location>
        <begin position="69"/>
        <end position="254"/>
    </location>
</feature>
<dbReference type="Gene3D" id="1.10.10.10">
    <property type="entry name" value="Winged helix-like DNA-binding domain superfamily/Winged helix DNA-binding domain"/>
    <property type="match status" value="1"/>
</dbReference>
<dbReference type="Gene3D" id="2.30.30.100">
    <property type="match status" value="1"/>
</dbReference>
<keyword evidence="2" id="KW-0805">Transcription regulation</keyword>
<dbReference type="Proteomes" id="UP000295711">
    <property type="component" value="Unassembled WGS sequence"/>
</dbReference>
<dbReference type="PANTHER" id="PTHR12835">
    <property type="entry name" value="BIOTIN PROTEIN LIGASE"/>
    <property type="match status" value="1"/>
</dbReference>
<dbReference type="RefSeq" id="WP_132089051.1">
    <property type="nucleotide sequence ID" value="NZ_JANKAQ010000001.1"/>
</dbReference>
<dbReference type="InterPro" id="IPR036390">
    <property type="entry name" value="WH_DNA-bd_sf"/>
</dbReference>
<dbReference type="InterPro" id="IPR045864">
    <property type="entry name" value="aa-tRNA-synth_II/BPL/LPL"/>
</dbReference>
<keyword evidence="5" id="KW-1185">Reference proteome</keyword>
<evidence type="ECO:0000256" key="1">
    <source>
        <dbReference type="ARBA" id="ARBA00022598"/>
    </source>
</evidence>
<dbReference type="InterPro" id="IPR030855">
    <property type="entry name" value="Bifunct_BirA"/>
</dbReference>
<sequence length="325" mass="36505">MKEDILQMLKSRKDFVSGQELCEYFQVSRTAVWKVIGQLKSEGYEIEAINRKGYRLIASPDILTEAEILSGMTTEVMGRHVYYYDCLGSTNDQARMLAEQGAPDGSLVVAETQNTGKGRMGRVFFSPEGSGIWMSLILKPDIPPMDASMITLLGAMAVQEMMESFGLESGIKWPNDLVIDHRKTTGILTEMSAGPDVVNYIVIGIGINVNMKEFPEELRETAISMAMASGQTYHRAEIIRRVMQYFETNYRQFLKDGNLAFLKKKYDASLIHLNKEISIHEIRRVWRGVSRGINDIGELIVSVDGEETTVRSGEVSIRGVYGYTE</sequence>
<dbReference type="GO" id="GO:0003677">
    <property type="term" value="F:DNA binding"/>
    <property type="evidence" value="ECO:0007669"/>
    <property type="project" value="UniProtKB-UniRule"/>
</dbReference>
<dbReference type="PANTHER" id="PTHR12835:SF5">
    <property type="entry name" value="BIOTIN--PROTEIN LIGASE"/>
    <property type="match status" value="1"/>
</dbReference>
<keyword evidence="2" id="KW-0092">Biotin</keyword>
<comment type="caution">
    <text evidence="2">Lacks conserved residue(s) required for the propagation of feature annotation.</text>
</comment>
<dbReference type="InterPro" id="IPR004408">
    <property type="entry name" value="Biotin_CoA_COase_ligase"/>
</dbReference>